<feature type="transmembrane region" description="Helical" evidence="1">
    <location>
        <begin position="12"/>
        <end position="31"/>
    </location>
</feature>
<dbReference type="RefSeq" id="WP_007366285.1">
    <property type="nucleotide sequence ID" value="NZ_GL872282.1"/>
</dbReference>
<keyword evidence="3" id="KW-1185">Reference proteome</keyword>
<comment type="caution">
    <text evidence="2">The sequence shown here is derived from an EMBL/GenBank/DDBJ whole genome shotgun (WGS) entry which is preliminary data.</text>
</comment>
<organism evidence="2 3">
    <name type="scientific">Prevotella multiformis DSM 16608</name>
    <dbReference type="NCBI Taxonomy" id="888743"/>
    <lineage>
        <taxon>Bacteria</taxon>
        <taxon>Pseudomonadati</taxon>
        <taxon>Bacteroidota</taxon>
        <taxon>Bacteroidia</taxon>
        <taxon>Bacteroidales</taxon>
        <taxon>Prevotellaceae</taxon>
        <taxon>Prevotella</taxon>
    </lineage>
</organism>
<evidence type="ECO:0000256" key="1">
    <source>
        <dbReference type="SAM" id="Phobius"/>
    </source>
</evidence>
<dbReference type="Pfam" id="PF03929">
    <property type="entry name" value="PepSY_TM"/>
    <property type="match status" value="1"/>
</dbReference>
<accession>F0F7G4</accession>
<dbReference type="EMBL" id="AEWX01000023">
    <property type="protein sequence ID" value="EGC19883.1"/>
    <property type="molecule type" value="Genomic_DNA"/>
</dbReference>
<name>F0F7G4_9BACT</name>
<proteinExistence type="predicted"/>
<feature type="transmembrane region" description="Helical" evidence="1">
    <location>
        <begin position="444"/>
        <end position="467"/>
    </location>
</feature>
<dbReference type="HOGENOM" id="CLU_540431_0_0_10"/>
<evidence type="ECO:0000313" key="2">
    <source>
        <dbReference type="EMBL" id="EGC19883.1"/>
    </source>
</evidence>
<dbReference type="Proteomes" id="UP000005697">
    <property type="component" value="Unassembled WGS sequence"/>
</dbReference>
<keyword evidence="1" id="KW-1133">Transmembrane helix</keyword>
<feature type="transmembrane region" description="Helical" evidence="1">
    <location>
        <begin position="216"/>
        <end position="237"/>
    </location>
</feature>
<dbReference type="STRING" id="888743.HMPREF9141_1531"/>
<evidence type="ECO:0000313" key="3">
    <source>
        <dbReference type="Proteomes" id="UP000005697"/>
    </source>
</evidence>
<protein>
    <submittedName>
        <fullName evidence="2">PepSY domain protein</fullName>
    </submittedName>
</protein>
<feature type="transmembrane region" description="Helical" evidence="1">
    <location>
        <begin position="249"/>
        <end position="269"/>
    </location>
</feature>
<dbReference type="OrthoDB" id="1111139at2"/>
<keyword evidence="1" id="KW-0812">Transmembrane</keyword>
<gene>
    <name evidence="2" type="ORF">HMPREF9141_1531</name>
</gene>
<dbReference type="AlphaFoldDB" id="F0F7G4"/>
<dbReference type="eggNOG" id="COG3182">
    <property type="taxonomic scope" value="Bacteria"/>
</dbReference>
<sequence>MKRKTWHKYHKWIGIFISFFLLMFCLSGIVLNHRQCFAGINVIRSLLPERYTFKQWNNGLLRGTLRCKDAKENNAVLIYGAAGIIRTDTAASHFSEYNQGLPAGADYRQIRGVVQMPQGDLFAASIMGLYRLDARTGWTPVPLPQTDGDELLTDITTQGDTLVVLGRSYLYYAKAPYRHFFRMQLQAPEGYEGKTNLFRQVWLLHSGALFGTAGKLIVDGIGIILILLCVTGIWFWLRPRSAKVLHWHNKIGVTTLVLTIFIALTGWALRPPLMILLATHSTRPLPYTALDDDNPWHDRLRMVRYDAQQRDWMISTSEGFFSLKSFTGQPQRIASTPPVSVMGQNVWQRGPQGEWIVGSFDGLYYWDRSTGDVDVYDDEMTSGQAASGTAPAGQTISGYSSDFTGKDCQADYFNGTSFAPQPEEFNNRPMSLWNLALEIHTGRIYLGSIGSFAFIFIAGLLVILVLWSGKKI</sequence>
<keyword evidence="1" id="KW-0472">Membrane</keyword>
<reference evidence="2 3" key="1">
    <citation type="submission" date="2011-01" db="EMBL/GenBank/DDBJ databases">
        <authorList>
            <person name="Muzny D."/>
            <person name="Qin X."/>
            <person name="Deng J."/>
            <person name="Jiang H."/>
            <person name="Liu Y."/>
            <person name="Qu J."/>
            <person name="Song X.-Z."/>
            <person name="Zhang L."/>
            <person name="Thornton R."/>
            <person name="Coyle M."/>
            <person name="Francisco L."/>
            <person name="Jackson L."/>
            <person name="Javaid M."/>
            <person name="Korchina V."/>
            <person name="Kovar C."/>
            <person name="Mata R."/>
            <person name="Mathew T."/>
            <person name="Ngo R."/>
            <person name="Nguyen L."/>
            <person name="Nguyen N."/>
            <person name="Okwuonu G."/>
            <person name="Ongeri F."/>
            <person name="Pham C."/>
            <person name="Simmons D."/>
            <person name="Wilczek-Boney K."/>
            <person name="Hale W."/>
            <person name="Jakkamsetti A."/>
            <person name="Pham P."/>
            <person name="Ruth R."/>
            <person name="San Lucas F."/>
            <person name="Warren J."/>
            <person name="Zhang J."/>
            <person name="Zhao Z."/>
            <person name="Zhou C."/>
            <person name="Zhu D."/>
            <person name="Lee S."/>
            <person name="Bess C."/>
            <person name="Blankenburg K."/>
            <person name="Forbes L."/>
            <person name="Fu Q."/>
            <person name="Gubbala S."/>
            <person name="Hirani K."/>
            <person name="Jayaseelan J.C."/>
            <person name="Lara F."/>
            <person name="Munidasa M."/>
            <person name="Palculict T."/>
            <person name="Patil S."/>
            <person name="Pu L.-L."/>
            <person name="Saada N."/>
            <person name="Tang L."/>
            <person name="Weissenberger G."/>
            <person name="Zhu Y."/>
            <person name="Hemphill L."/>
            <person name="Shang Y."/>
            <person name="Youmans B."/>
            <person name="Ayvaz T."/>
            <person name="Ross M."/>
            <person name="Santibanez J."/>
            <person name="Aqrawi P."/>
            <person name="Gross S."/>
            <person name="Joshi V."/>
            <person name="Fowler G."/>
            <person name="Nazareth L."/>
            <person name="Reid J."/>
            <person name="Worley K."/>
            <person name="Petrosino J."/>
            <person name="Highlander S."/>
            <person name="Gibbs R."/>
        </authorList>
    </citation>
    <scope>NUCLEOTIDE SEQUENCE [LARGE SCALE GENOMIC DNA]</scope>
    <source>
        <strain evidence="2 3">DSM 16608</strain>
    </source>
</reference>
<dbReference type="InterPro" id="IPR005625">
    <property type="entry name" value="PepSY-ass_TM"/>
</dbReference>